<proteinExistence type="inferred from homology"/>
<dbReference type="PANTHER" id="PTHR30246">
    <property type="entry name" value="2-KETO-3-DEOXY-6-PHOSPHOGLUCONATE ALDOLASE"/>
    <property type="match status" value="1"/>
</dbReference>
<accession>A0A5P9Q7X4</accession>
<dbReference type="AlphaFoldDB" id="A0A5P9Q7X4"/>
<gene>
    <name evidence="9" type="ORF">KDY119_01036</name>
</gene>
<dbReference type="CDD" id="cd00452">
    <property type="entry name" value="KDPG_aldolase"/>
    <property type="match status" value="1"/>
</dbReference>
<evidence type="ECO:0000256" key="3">
    <source>
        <dbReference type="ARBA" id="ARBA00006906"/>
    </source>
</evidence>
<keyword evidence="10" id="KW-1185">Reference proteome</keyword>
<name>A0A5P9Q7X4_9MICO</name>
<evidence type="ECO:0000256" key="7">
    <source>
        <dbReference type="ARBA" id="ARBA00023270"/>
    </source>
</evidence>
<evidence type="ECO:0000313" key="9">
    <source>
        <dbReference type="EMBL" id="QFU97537.1"/>
    </source>
</evidence>
<reference evidence="9 10" key="1">
    <citation type="submission" date="2019-10" db="EMBL/GenBank/DDBJ databases">
        <title>Genome sequence of Luteimicrobium xylanilyticum HY-24.</title>
        <authorList>
            <person name="Kim D.Y."/>
            <person name="Park H.-Y."/>
        </authorList>
    </citation>
    <scope>NUCLEOTIDE SEQUENCE [LARGE SCALE GENOMIC DNA]</scope>
    <source>
        <strain evidence="9 10">HY-24</strain>
    </source>
</reference>
<evidence type="ECO:0000256" key="4">
    <source>
        <dbReference type="ARBA" id="ARBA00011233"/>
    </source>
</evidence>
<dbReference type="Pfam" id="PF01081">
    <property type="entry name" value="Aldolase"/>
    <property type="match status" value="1"/>
</dbReference>
<dbReference type="NCBIfam" id="TIGR01182">
    <property type="entry name" value="eda"/>
    <property type="match status" value="1"/>
</dbReference>
<dbReference type="InterPro" id="IPR031338">
    <property type="entry name" value="KDPG/KHG_AS_2"/>
</dbReference>
<sequence>MTITPGAPPVPDHLSAARDFVLDAIGITRVVPVVVVDGPDDGVAVTRALVAGGLPVAEITFRTAGARDAVAAVADQLPDVLVGAGTVVNVKQVDAAVAAGARFLVSPGLSRAVVERAHEHGVPIVPGVATPSDIIAALDLGLDVVKLFPAGVIGGVAAVKALAAPFPDLRFVPTGGISAASAPEYLAQRSVLAVGGSWMVDKSLIAAGDWAEITRRTAEAVTLAQTTGENR</sequence>
<dbReference type="EMBL" id="CP045529">
    <property type="protein sequence ID" value="QFU97537.1"/>
    <property type="molecule type" value="Genomic_DNA"/>
</dbReference>
<evidence type="ECO:0000313" key="10">
    <source>
        <dbReference type="Proteomes" id="UP000326702"/>
    </source>
</evidence>
<organism evidence="9 10">
    <name type="scientific">Luteimicrobium xylanilyticum</name>
    <dbReference type="NCBI Taxonomy" id="1133546"/>
    <lineage>
        <taxon>Bacteria</taxon>
        <taxon>Bacillati</taxon>
        <taxon>Actinomycetota</taxon>
        <taxon>Actinomycetes</taxon>
        <taxon>Micrococcales</taxon>
        <taxon>Luteimicrobium</taxon>
    </lineage>
</organism>
<dbReference type="InterPro" id="IPR013785">
    <property type="entry name" value="Aldolase_TIM"/>
</dbReference>
<dbReference type="PROSITE" id="PS00160">
    <property type="entry name" value="ALDOLASE_KDPG_KHG_2"/>
    <property type="match status" value="1"/>
</dbReference>
<dbReference type="OrthoDB" id="9805177at2"/>
<dbReference type="PANTHER" id="PTHR30246:SF1">
    <property type="entry name" value="2-DEHYDRO-3-DEOXY-6-PHOSPHOGALACTONATE ALDOLASE-RELATED"/>
    <property type="match status" value="1"/>
</dbReference>
<evidence type="ECO:0000256" key="8">
    <source>
        <dbReference type="ARBA" id="ARBA00023277"/>
    </source>
</evidence>
<dbReference type="Proteomes" id="UP000326702">
    <property type="component" value="Chromosome"/>
</dbReference>
<dbReference type="InterPro" id="IPR000887">
    <property type="entry name" value="Aldlse_KDPG_KHG"/>
</dbReference>
<evidence type="ECO:0000256" key="6">
    <source>
        <dbReference type="ARBA" id="ARBA00023239"/>
    </source>
</evidence>
<keyword evidence="8" id="KW-0119">Carbohydrate metabolism</keyword>
<comment type="pathway">
    <text evidence="2">Carbohydrate acid metabolism; 2-dehydro-3-deoxy-D-gluconate degradation; D-glyceraldehyde 3-phosphate and pyruvate from 2-dehydro-3-deoxy-D-gluconate: step 2/2.</text>
</comment>
<dbReference type="InterPro" id="IPR031337">
    <property type="entry name" value="KDPG/KHG_AS_1"/>
</dbReference>
<protein>
    <recommendedName>
        <fullName evidence="5">2-dehydro-3-deoxy-phosphogluconate aldolase</fullName>
        <ecNumber evidence="5">4.1.2.14</ecNumber>
    </recommendedName>
</protein>
<dbReference type="GO" id="GO:0008675">
    <property type="term" value="F:2-dehydro-3-deoxy-phosphogluconate aldolase activity"/>
    <property type="evidence" value="ECO:0007669"/>
    <property type="project" value="UniProtKB-EC"/>
</dbReference>
<dbReference type="PROSITE" id="PS00159">
    <property type="entry name" value="ALDOLASE_KDPG_KHG_1"/>
    <property type="match status" value="1"/>
</dbReference>
<keyword evidence="6 9" id="KW-0456">Lyase</keyword>
<evidence type="ECO:0000256" key="1">
    <source>
        <dbReference type="ARBA" id="ARBA00000654"/>
    </source>
</evidence>
<dbReference type="NCBIfam" id="NF004325">
    <property type="entry name" value="PRK05718.1"/>
    <property type="match status" value="1"/>
</dbReference>
<dbReference type="Gene3D" id="3.20.20.70">
    <property type="entry name" value="Aldolase class I"/>
    <property type="match status" value="1"/>
</dbReference>
<comment type="similarity">
    <text evidence="3">Belongs to the KHG/KDPG aldolase family.</text>
</comment>
<comment type="subunit">
    <text evidence="4">Homotrimer.</text>
</comment>
<dbReference type="SUPFAM" id="SSF51569">
    <property type="entry name" value="Aldolase"/>
    <property type="match status" value="1"/>
</dbReference>
<dbReference type="EC" id="4.1.2.14" evidence="5"/>
<dbReference type="KEGG" id="lxl:KDY119_01036"/>
<evidence type="ECO:0000256" key="2">
    <source>
        <dbReference type="ARBA" id="ARBA00004736"/>
    </source>
</evidence>
<keyword evidence="7" id="KW-0704">Schiff base</keyword>
<comment type="catalytic activity">
    <reaction evidence="1">
        <text>2-dehydro-3-deoxy-6-phospho-D-gluconate = D-glyceraldehyde 3-phosphate + pyruvate</text>
        <dbReference type="Rhea" id="RHEA:17089"/>
        <dbReference type="ChEBI" id="CHEBI:15361"/>
        <dbReference type="ChEBI" id="CHEBI:57569"/>
        <dbReference type="ChEBI" id="CHEBI:59776"/>
        <dbReference type="EC" id="4.1.2.14"/>
    </reaction>
</comment>
<evidence type="ECO:0000256" key="5">
    <source>
        <dbReference type="ARBA" id="ARBA00013063"/>
    </source>
</evidence>
<dbReference type="RefSeq" id="WP_051136717.1">
    <property type="nucleotide sequence ID" value="NZ_BAABIH010000001.1"/>
</dbReference>